<reference evidence="3" key="1">
    <citation type="submission" date="2020-09" db="EMBL/GenBank/DDBJ databases">
        <title>Pelobacter alkaliphilus sp. nov., a novel anaerobic arsenate-reducing bacterium from terrestrial mud volcano.</title>
        <authorList>
            <person name="Khomyakova M.A."/>
            <person name="Merkel A.Y."/>
            <person name="Slobodkin A.I."/>
        </authorList>
    </citation>
    <scope>NUCLEOTIDE SEQUENCE</scope>
    <source>
        <strain evidence="3">M08fum</strain>
    </source>
</reference>
<name>A0A8J6QNF2_9BACT</name>
<dbReference type="Proteomes" id="UP000632828">
    <property type="component" value="Unassembled WGS sequence"/>
</dbReference>
<accession>A0A8J6QNF2</accession>
<dbReference type="SUPFAM" id="SSF52402">
    <property type="entry name" value="Adenine nucleotide alpha hydrolases-like"/>
    <property type="match status" value="1"/>
</dbReference>
<dbReference type="PRINTS" id="PR01438">
    <property type="entry name" value="UNVRSLSTRESS"/>
</dbReference>
<proteinExistence type="inferred from homology"/>
<protein>
    <submittedName>
        <fullName evidence="3">Universal stress protein</fullName>
    </submittedName>
</protein>
<keyword evidence="4" id="KW-1185">Reference proteome</keyword>
<dbReference type="Pfam" id="PF00582">
    <property type="entry name" value="Usp"/>
    <property type="match status" value="1"/>
</dbReference>
<comment type="caution">
    <text evidence="3">The sequence shown here is derived from an EMBL/GenBank/DDBJ whole genome shotgun (WGS) entry which is preliminary data.</text>
</comment>
<dbReference type="CDD" id="cd00293">
    <property type="entry name" value="USP-like"/>
    <property type="match status" value="1"/>
</dbReference>
<evidence type="ECO:0000259" key="2">
    <source>
        <dbReference type="Pfam" id="PF00582"/>
    </source>
</evidence>
<dbReference type="InterPro" id="IPR014729">
    <property type="entry name" value="Rossmann-like_a/b/a_fold"/>
</dbReference>
<dbReference type="RefSeq" id="WP_191155771.1">
    <property type="nucleotide sequence ID" value="NZ_JACWUN010000009.1"/>
</dbReference>
<evidence type="ECO:0000256" key="1">
    <source>
        <dbReference type="ARBA" id="ARBA00008791"/>
    </source>
</evidence>
<feature type="domain" description="UspA" evidence="2">
    <location>
        <begin position="1"/>
        <end position="140"/>
    </location>
</feature>
<sequence>MNPRILIPINDSATTHKTIDDILSNRERFGARLVLLHVINDQLAYRMIPDFQIEMVRENAMQAATERMGKLADKLRGAGLEVELRMEFGMPRRLIPQIANNEDFQLLVLGRRSGRGEIRDVLFGSVANYVLHNVRCPVLLF</sequence>
<dbReference type="Gene3D" id="3.40.50.620">
    <property type="entry name" value="HUPs"/>
    <property type="match status" value="1"/>
</dbReference>
<dbReference type="AlphaFoldDB" id="A0A8J6QNF2"/>
<dbReference type="PANTHER" id="PTHR46268">
    <property type="entry name" value="STRESS RESPONSE PROTEIN NHAX"/>
    <property type="match status" value="1"/>
</dbReference>
<organism evidence="3 4">
    <name type="scientific">Pelovirga terrestris</name>
    <dbReference type="NCBI Taxonomy" id="2771352"/>
    <lineage>
        <taxon>Bacteria</taxon>
        <taxon>Pseudomonadati</taxon>
        <taxon>Thermodesulfobacteriota</taxon>
        <taxon>Desulfuromonadia</taxon>
        <taxon>Geobacterales</taxon>
        <taxon>Geobacteraceae</taxon>
        <taxon>Pelovirga</taxon>
    </lineage>
</organism>
<dbReference type="InterPro" id="IPR006016">
    <property type="entry name" value="UspA"/>
</dbReference>
<gene>
    <name evidence="3" type="ORF">ICT70_09080</name>
</gene>
<evidence type="ECO:0000313" key="4">
    <source>
        <dbReference type="Proteomes" id="UP000632828"/>
    </source>
</evidence>
<evidence type="ECO:0000313" key="3">
    <source>
        <dbReference type="EMBL" id="MBD1400822.1"/>
    </source>
</evidence>
<dbReference type="InterPro" id="IPR006015">
    <property type="entry name" value="Universal_stress_UspA"/>
</dbReference>
<dbReference type="EMBL" id="JACWUN010000009">
    <property type="protein sequence ID" value="MBD1400822.1"/>
    <property type="molecule type" value="Genomic_DNA"/>
</dbReference>
<comment type="similarity">
    <text evidence="1">Belongs to the universal stress protein A family.</text>
</comment>
<dbReference type="PANTHER" id="PTHR46268:SF6">
    <property type="entry name" value="UNIVERSAL STRESS PROTEIN UP12"/>
    <property type="match status" value="1"/>
</dbReference>